<dbReference type="GO" id="GO:0097361">
    <property type="term" value="C:cytosolic [4Fe-4S] assembly targeting complex"/>
    <property type="evidence" value="ECO:0007669"/>
    <property type="project" value="TreeGrafter"/>
</dbReference>
<keyword evidence="1" id="KW-0853">WD repeat</keyword>
<accession>A0A2J8ADT8</accession>
<dbReference type="EMBL" id="PGGS01000049">
    <property type="protein sequence ID" value="PNH10672.1"/>
    <property type="molecule type" value="Genomic_DNA"/>
</dbReference>
<dbReference type="InterPro" id="IPR015943">
    <property type="entry name" value="WD40/YVTN_repeat-like_dom_sf"/>
</dbReference>
<evidence type="ECO:0000313" key="2">
    <source>
        <dbReference type="EMBL" id="PNH10672.1"/>
    </source>
</evidence>
<feature type="repeat" description="WD" evidence="1">
    <location>
        <begin position="4"/>
        <end position="35"/>
    </location>
</feature>
<dbReference type="OrthoDB" id="284782at2759"/>
<dbReference type="InterPro" id="IPR036322">
    <property type="entry name" value="WD40_repeat_dom_sf"/>
</dbReference>
<dbReference type="PROSITE" id="PS50294">
    <property type="entry name" value="WD_REPEATS_REGION"/>
    <property type="match status" value="1"/>
</dbReference>
<dbReference type="AlphaFoldDB" id="A0A2J8ADT8"/>
<keyword evidence="3" id="KW-1185">Reference proteome</keyword>
<dbReference type="InterPro" id="IPR001680">
    <property type="entry name" value="WD40_rpt"/>
</dbReference>
<dbReference type="Pfam" id="PF00400">
    <property type="entry name" value="WD40"/>
    <property type="match status" value="1"/>
</dbReference>
<dbReference type="Gene3D" id="2.130.10.10">
    <property type="entry name" value="YVTN repeat-like/Quinoprotein amine dehydrogenase"/>
    <property type="match status" value="1"/>
</dbReference>
<protein>
    <submittedName>
        <fullName evidence="2">Putative cytosolic iron-sulfur protein assembly protein CIAO1</fullName>
    </submittedName>
</protein>
<evidence type="ECO:0000256" key="1">
    <source>
        <dbReference type="PROSITE-ProRule" id="PRU00221"/>
    </source>
</evidence>
<evidence type="ECO:0000313" key="3">
    <source>
        <dbReference type="Proteomes" id="UP000236333"/>
    </source>
</evidence>
<sequence length="119" mass="12652">MGCGSGHSQDVKVVRWHPGGELLVSAGYDDTIRLWTYDGDEWGCSQTLGGEAACHRAAVARSAAATSCAYAVPGGGPLGQPQQRREPDTPILSLELRVAGFGGVVATRRWRAVKLFQNI</sequence>
<dbReference type="PROSITE" id="PS50082">
    <property type="entry name" value="WD_REPEATS_2"/>
    <property type="match status" value="1"/>
</dbReference>
<organism evidence="2 3">
    <name type="scientific">Tetrabaena socialis</name>
    <dbReference type="NCBI Taxonomy" id="47790"/>
    <lineage>
        <taxon>Eukaryota</taxon>
        <taxon>Viridiplantae</taxon>
        <taxon>Chlorophyta</taxon>
        <taxon>core chlorophytes</taxon>
        <taxon>Chlorophyceae</taxon>
        <taxon>CS clade</taxon>
        <taxon>Chlamydomonadales</taxon>
        <taxon>Tetrabaenaceae</taxon>
        <taxon>Tetrabaena</taxon>
    </lineage>
</organism>
<dbReference type="GO" id="GO:0016226">
    <property type="term" value="P:iron-sulfur cluster assembly"/>
    <property type="evidence" value="ECO:0007669"/>
    <property type="project" value="TreeGrafter"/>
</dbReference>
<comment type="caution">
    <text evidence="2">The sequence shown here is derived from an EMBL/GenBank/DDBJ whole genome shotgun (WGS) entry which is preliminary data.</text>
</comment>
<name>A0A2J8ADT8_9CHLO</name>
<dbReference type="PANTHER" id="PTHR19920">
    <property type="entry name" value="WD40 PROTEIN CIAO1"/>
    <property type="match status" value="1"/>
</dbReference>
<proteinExistence type="predicted"/>
<dbReference type="Proteomes" id="UP000236333">
    <property type="component" value="Unassembled WGS sequence"/>
</dbReference>
<reference evidence="2 3" key="1">
    <citation type="journal article" date="2017" name="Mol. Biol. Evol.">
        <title>The 4-celled Tetrabaena socialis nuclear genome reveals the essential components for genetic control of cell number at the origin of multicellularity in the volvocine lineage.</title>
        <authorList>
            <person name="Featherston J."/>
            <person name="Arakaki Y."/>
            <person name="Hanschen E.R."/>
            <person name="Ferris P.J."/>
            <person name="Michod R.E."/>
            <person name="Olson B.J.S.C."/>
            <person name="Nozaki H."/>
            <person name="Durand P.M."/>
        </authorList>
    </citation>
    <scope>NUCLEOTIDE SEQUENCE [LARGE SCALE GENOMIC DNA]</scope>
    <source>
        <strain evidence="2 3">NIES-571</strain>
    </source>
</reference>
<gene>
    <name evidence="2" type="ORF">TSOC_002574</name>
</gene>
<dbReference type="PANTHER" id="PTHR19920:SF0">
    <property type="entry name" value="CYTOSOLIC IRON-SULFUR PROTEIN ASSEMBLY PROTEIN CIAO1-RELATED"/>
    <property type="match status" value="1"/>
</dbReference>
<dbReference type="SUPFAM" id="SSF50978">
    <property type="entry name" value="WD40 repeat-like"/>
    <property type="match status" value="1"/>
</dbReference>